<evidence type="ECO:0000313" key="6">
    <source>
        <dbReference type="Proteomes" id="UP000677054"/>
    </source>
</evidence>
<comment type="similarity">
    <text evidence="1">Belongs to the TRAFAC class TrmE-Era-EngA-EngB-Septin-like GTPase superfamily. Septin GTPase family.</text>
</comment>
<dbReference type="EMBL" id="CAJPEV010000706">
    <property type="protein sequence ID" value="CAG0887783.1"/>
    <property type="molecule type" value="Genomic_DNA"/>
</dbReference>
<feature type="compositionally biased region" description="Polar residues" evidence="3">
    <location>
        <begin position="212"/>
        <end position="230"/>
    </location>
</feature>
<feature type="compositionally biased region" description="Basic and acidic residues" evidence="3">
    <location>
        <begin position="720"/>
        <end position="735"/>
    </location>
</feature>
<accession>A0A7R8X7C5</accession>
<dbReference type="Pfam" id="PF00735">
    <property type="entry name" value="Septin"/>
    <property type="match status" value="1"/>
</dbReference>
<feature type="coiled-coil region" evidence="2">
    <location>
        <begin position="765"/>
        <end position="806"/>
    </location>
</feature>
<keyword evidence="6" id="KW-1185">Reference proteome</keyword>
<sequence>MKLNICEDYLKENGCNKKRCQSLHICPKFLFDLCDDDMCDAGHDLSTNQNLRVLKDFHVEDNDVEDVKKLLKRGTVVPDLCQDFNLGECCNHACNRLHLCADYVMGACRKCNINHNPLNNQCKRVLKKANIKLQQTPKDLKLLLKKRCDNLKYIVTLKALQRESEKEDDSDENEERRLKEISREKEDDSDENEERRPKEISRKKGAKLELSRSASPGCNFNEDSPVQTNSKPKKGLGRGNQEFRLAEKMKKYCDTKDGYIYEVKPKRTKEDSRNLVRKLEISDNIISDEAERVLMIVGATGAGKSTLINGIVNYAYGVEWDDNFRFKVIREEGNEKFEAQSQTKWISAYVIPKQQGIAIPYTLTVIDTPGFGDTAGIKKDGELKNQIREFFSCSGQVGVDHLDGIGFVVQASQARLTPSQKYVFDCVLSLFGNDVKDSIFLLATFADNQTPPVLTAVKEASIPCQKVFKFNNSALFAKVRDDELLKEFDQAYWKMGMQSFQEFFQEFKSATPVSITLTKEVLHKRRRLEEALHDIKLKLDAALDRLELLREACATRQPGLKKLRKCPSPQSSEKEEEEEAPIPWSRLKRKNPTSPPEEKRLLKKLTRDFNKKREKVFTLVKEAHECKQKLDAIALKPDPLGFTDYIDMLIHSEQFENRPGYMQRIKYLDEARAKAELTKGLMENINPSEAYKELDISDFDPSDPTAFGSKNFRGNTADNMTKKERSFGQPRPDLKPKTAILKTLQVKEETDLKAEPVEGIEQAQSENLKNQLEKLRIDLGKMQEQNNLQKREMSELENDLKKESIAHAITRDKYEALLSQFTKIEGEKVMLEKRLENVSKHEVNKEMPQTQTKEDAGLEDRIKKLEEMCKRHQKKNQEKFRSFEEQLSRQSIQLQEMKPRHESEKGKRQPTRMHFNEDDDNIYETEEQPQEIQKQTSEISQLHGGKKGNSVSEDIRLAVKMKESWKNGDGFVYEVSPKNTKEISKYRLAKYDIGDGTPDGVGKVLMLVGATGAEVLPSLDGSNTCKSPVCEYSMSGCKSIGVLQSAISFFV</sequence>
<feature type="domain" description="Septin-type G" evidence="4">
    <location>
        <begin position="293"/>
        <end position="375"/>
    </location>
</feature>
<name>A0A7R8X7C5_9CRUS</name>
<dbReference type="PANTHER" id="PTHR32046:SF14">
    <property type="match status" value="1"/>
</dbReference>
<keyword evidence="1" id="KW-0547">Nucleotide-binding</keyword>
<keyword evidence="2" id="KW-0175">Coiled coil</keyword>
<evidence type="ECO:0000256" key="1">
    <source>
        <dbReference type="RuleBase" id="RU004560"/>
    </source>
</evidence>
<dbReference type="Proteomes" id="UP000677054">
    <property type="component" value="Unassembled WGS sequence"/>
</dbReference>
<evidence type="ECO:0000259" key="4">
    <source>
        <dbReference type="Pfam" id="PF00735"/>
    </source>
</evidence>
<dbReference type="GO" id="GO:0005525">
    <property type="term" value="F:GTP binding"/>
    <property type="evidence" value="ECO:0007669"/>
    <property type="project" value="UniProtKB-KW"/>
</dbReference>
<organism evidence="5">
    <name type="scientific">Darwinula stevensoni</name>
    <dbReference type="NCBI Taxonomy" id="69355"/>
    <lineage>
        <taxon>Eukaryota</taxon>
        <taxon>Metazoa</taxon>
        <taxon>Ecdysozoa</taxon>
        <taxon>Arthropoda</taxon>
        <taxon>Crustacea</taxon>
        <taxon>Oligostraca</taxon>
        <taxon>Ostracoda</taxon>
        <taxon>Podocopa</taxon>
        <taxon>Podocopida</taxon>
        <taxon>Darwinulocopina</taxon>
        <taxon>Darwinuloidea</taxon>
        <taxon>Darwinulidae</taxon>
        <taxon>Darwinula</taxon>
    </lineage>
</organism>
<dbReference type="InterPro" id="IPR027417">
    <property type="entry name" value="P-loop_NTPase"/>
</dbReference>
<feature type="region of interest" description="Disordered" evidence="3">
    <location>
        <begin position="162"/>
        <end position="240"/>
    </location>
</feature>
<feature type="region of interest" description="Disordered" evidence="3">
    <location>
        <begin position="705"/>
        <end position="735"/>
    </location>
</feature>
<evidence type="ECO:0000313" key="5">
    <source>
        <dbReference type="EMBL" id="CAD7244765.1"/>
    </source>
</evidence>
<dbReference type="Gene3D" id="3.40.50.300">
    <property type="entry name" value="P-loop containing nucleotide triphosphate hydrolases"/>
    <property type="match status" value="1"/>
</dbReference>
<feature type="coiled-coil region" evidence="2">
    <location>
        <begin position="525"/>
        <end position="552"/>
    </location>
</feature>
<feature type="compositionally biased region" description="Basic and acidic residues" evidence="3">
    <location>
        <begin position="174"/>
        <end position="186"/>
    </location>
</feature>
<evidence type="ECO:0000256" key="2">
    <source>
        <dbReference type="SAM" id="Coils"/>
    </source>
</evidence>
<dbReference type="OrthoDB" id="2386367at2759"/>
<feature type="coiled-coil region" evidence="2">
    <location>
        <begin position="855"/>
        <end position="882"/>
    </location>
</feature>
<proteinExistence type="inferred from homology"/>
<feature type="compositionally biased region" description="Basic and acidic residues" evidence="3">
    <location>
        <begin position="193"/>
        <end position="210"/>
    </location>
</feature>
<dbReference type="InterPro" id="IPR030379">
    <property type="entry name" value="G_SEPTIN_dom"/>
</dbReference>
<dbReference type="PANTHER" id="PTHR32046">
    <property type="entry name" value="G DOMAIN-CONTAINING PROTEIN"/>
    <property type="match status" value="1"/>
</dbReference>
<gene>
    <name evidence="5" type="ORF">DSTB1V02_LOCUS4652</name>
</gene>
<dbReference type="SUPFAM" id="SSF52540">
    <property type="entry name" value="P-loop containing nucleoside triphosphate hydrolases"/>
    <property type="match status" value="1"/>
</dbReference>
<feature type="region of interest" description="Disordered" evidence="3">
    <location>
        <begin position="561"/>
        <end position="598"/>
    </location>
</feature>
<keyword evidence="1" id="KW-0342">GTP-binding</keyword>
<protein>
    <recommendedName>
        <fullName evidence="4">Septin-type G domain-containing protein</fullName>
    </recommendedName>
</protein>
<evidence type="ECO:0000256" key="3">
    <source>
        <dbReference type="SAM" id="MobiDB-lite"/>
    </source>
</evidence>
<dbReference type="CDD" id="cd00882">
    <property type="entry name" value="Ras_like_GTPase"/>
    <property type="match status" value="1"/>
</dbReference>
<dbReference type="AlphaFoldDB" id="A0A7R8X7C5"/>
<reference evidence="5" key="1">
    <citation type="submission" date="2020-11" db="EMBL/GenBank/DDBJ databases">
        <authorList>
            <person name="Tran Van P."/>
        </authorList>
    </citation>
    <scope>NUCLEOTIDE SEQUENCE</scope>
</reference>
<dbReference type="EMBL" id="LR900223">
    <property type="protein sequence ID" value="CAD7244765.1"/>
    <property type="molecule type" value="Genomic_DNA"/>
</dbReference>